<dbReference type="InterPro" id="IPR018484">
    <property type="entry name" value="FGGY_N"/>
</dbReference>
<evidence type="ECO:0000313" key="7">
    <source>
        <dbReference type="EMBL" id="PQA59644.1"/>
    </source>
</evidence>
<feature type="domain" description="Carbohydrate kinase FGGY C-terminal" evidence="6">
    <location>
        <begin position="259"/>
        <end position="442"/>
    </location>
</feature>
<dbReference type="GO" id="GO:0016301">
    <property type="term" value="F:kinase activity"/>
    <property type="evidence" value="ECO:0007669"/>
    <property type="project" value="UniProtKB-KW"/>
</dbReference>
<dbReference type="PANTHER" id="PTHR43095:SF2">
    <property type="entry name" value="GLUCONOKINASE"/>
    <property type="match status" value="1"/>
</dbReference>
<dbReference type="PIRSF" id="PIRSF000538">
    <property type="entry name" value="GlpK"/>
    <property type="match status" value="1"/>
</dbReference>
<comment type="similarity">
    <text evidence="1 4">Belongs to the FGGY kinase family.</text>
</comment>
<dbReference type="OrthoDB" id="9805576at2"/>
<dbReference type="GO" id="GO:0005975">
    <property type="term" value="P:carbohydrate metabolic process"/>
    <property type="evidence" value="ECO:0007669"/>
    <property type="project" value="InterPro"/>
</dbReference>
<gene>
    <name evidence="7" type="ORF">C5O19_08420</name>
</gene>
<keyword evidence="3 4" id="KW-0418">Kinase</keyword>
<dbReference type="InterPro" id="IPR018483">
    <property type="entry name" value="Carb_kinase_FGGY_CS"/>
</dbReference>
<keyword evidence="8" id="KW-1185">Reference proteome</keyword>
<sequence>MEYWIGVDIGTTNTKVVAFTEEGEVKGHHSVGYEMIHPQPDYSELDAEVIYQAVHTCLQTVLNALDAPVRTITFCSAMHSVLAVDKAGQPLSNLIIWADNRATEEAESLIGTPLGKELFQACGTPLHPMVPLCKLMWLQKYEPELVHKTYKFVGIKELIWYRLTGEWVVDYSIASATAMFDLRELKWNEQALKTAGIPAEKLSTTVSPYHSFSLSDSLKQQLQITSDSVVTDQTKLIIGASDGCVANLGTGAVVPGRVAVTIGTSGAVRVSARQPLLDEHMRTFCYLLDTETYIIGGGTNSGGVIFQWLGETLFPDKSEEELSTLAAESPTGANDLLFLPYLLGERAPIWNVHAKGGFHGLTLQHTASHLVRAVLEGICLHTYSIVKILEDREQITEIYASGGFANSSFWVQMLADVCGKPVCLPETVEAGAWGAALMGMKAEQVIDDYQERMNSLKIRKTFNPDLNHTAQYQRIFERFMKLYEATKAI</sequence>
<dbReference type="SUPFAM" id="SSF53067">
    <property type="entry name" value="Actin-like ATPase domain"/>
    <property type="match status" value="2"/>
</dbReference>
<dbReference type="Pfam" id="PF02782">
    <property type="entry name" value="FGGY_C"/>
    <property type="match status" value="1"/>
</dbReference>
<dbReference type="PROSITE" id="PS00445">
    <property type="entry name" value="FGGY_KINASES_2"/>
    <property type="match status" value="1"/>
</dbReference>
<organism evidence="7 8">
    <name type="scientific">Siphonobacter curvatus</name>
    <dbReference type="NCBI Taxonomy" id="2094562"/>
    <lineage>
        <taxon>Bacteria</taxon>
        <taxon>Pseudomonadati</taxon>
        <taxon>Bacteroidota</taxon>
        <taxon>Cytophagia</taxon>
        <taxon>Cytophagales</taxon>
        <taxon>Cytophagaceae</taxon>
        <taxon>Siphonobacter</taxon>
    </lineage>
</organism>
<protein>
    <submittedName>
        <fullName evidence="7">Carbohydrate kinase</fullName>
    </submittedName>
</protein>
<evidence type="ECO:0000256" key="1">
    <source>
        <dbReference type="ARBA" id="ARBA00009156"/>
    </source>
</evidence>
<name>A0A2S7IPJ8_9BACT</name>
<dbReference type="InterPro" id="IPR043129">
    <property type="entry name" value="ATPase_NBD"/>
</dbReference>
<dbReference type="Gene3D" id="3.30.420.40">
    <property type="match status" value="2"/>
</dbReference>
<dbReference type="Proteomes" id="UP000239590">
    <property type="component" value="Unassembled WGS sequence"/>
</dbReference>
<evidence type="ECO:0000256" key="4">
    <source>
        <dbReference type="RuleBase" id="RU003733"/>
    </source>
</evidence>
<evidence type="ECO:0000256" key="3">
    <source>
        <dbReference type="ARBA" id="ARBA00022777"/>
    </source>
</evidence>
<dbReference type="PANTHER" id="PTHR43095">
    <property type="entry name" value="SUGAR KINASE"/>
    <property type="match status" value="1"/>
</dbReference>
<dbReference type="EMBL" id="PTRA01000001">
    <property type="protein sequence ID" value="PQA59644.1"/>
    <property type="molecule type" value="Genomic_DNA"/>
</dbReference>
<evidence type="ECO:0000259" key="5">
    <source>
        <dbReference type="Pfam" id="PF00370"/>
    </source>
</evidence>
<keyword evidence="2 4" id="KW-0808">Transferase</keyword>
<proteinExistence type="inferred from homology"/>
<dbReference type="InterPro" id="IPR000577">
    <property type="entry name" value="Carb_kinase_FGGY"/>
</dbReference>
<accession>A0A2S7IPJ8</accession>
<reference evidence="8" key="1">
    <citation type="submission" date="2018-02" db="EMBL/GenBank/DDBJ databases">
        <title>Genome sequencing of Solimonas sp. HR-BB.</title>
        <authorList>
            <person name="Lee Y."/>
            <person name="Jeon C.O."/>
        </authorList>
    </citation>
    <scope>NUCLEOTIDE SEQUENCE [LARGE SCALE GENOMIC DNA]</scope>
    <source>
        <strain evidence="8">HR-U</strain>
    </source>
</reference>
<comment type="caution">
    <text evidence="7">The sequence shown here is derived from an EMBL/GenBank/DDBJ whole genome shotgun (WGS) entry which is preliminary data.</text>
</comment>
<dbReference type="CDD" id="cd07770">
    <property type="entry name" value="ASKHA_NBD_FGGY_GntK"/>
    <property type="match status" value="1"/>
</dbReference>
<dbReference type="Pfam" id="PF00370">
    <property type="entry name" value="FGGY_N"/>
    <property type="match status" value="1"/>
</dbReference>
<evidence type="ECO:0000259" key="6">
    <source>
        <dbReference type="Pfam" id="PF02782"/>
    </source>
</evidence>
<dbReference type="InterPro" id="IPR050406">
    <property type="entry name" value="FGGY_Carb_Kinase"/>
</dbReference>
<feature type="domain" description="Carbohydrate kinase FGGY N-terminal" evidence="5">
    <location>
        <begin position="3"/>
        <end position="249"/>
    </location>
</feature>
<evidence type="ECO:0000313" key="8">
    <source>
        <dbReference type="Proteomes" id="UP000239590"/>
    </source>
</evidence>
<dbReference type="GO" id="GO:0016773">
    <property type="term" value="F:phosphotransferase activity, alcohol group as acceptor"/>
    <property type="evidence" value="ECO:0007669"/>
    <property type="project" value="InterPro"/>
</dbReference>
<dbReference type="RefSeq" id="WP_104711290.1">
    <property type="nucleotide sequence ID" value="NZ_PTRA01000001.1"/>
</dbReference>
<dbReference type="InterPro" id="IPR018485">
    <property type="entry name" value="FGGY_C"/>
</dbReference>
<dbReference type="AlphaFoldDB" id="A0A2S7IPJ8"/>
<evidence type="ECO:0000256" key="2">
    <source>
        <dbReference type="ARBA" id="ARBA00022679"/>
    </source>
</evidence>